<dbReference type="RefSeq" id="WP_120060882.1">
    <property type="nucleotide sequence ID" value="NZ_QYRP01000002.1"/>
</dbReference>
<feature type="transmembrane region" description="Helical" evidence="1">
    <location>
        <begin position="123"/>
        <end position="144"/>
    </location>
</feature>
<reference evidence="3" key="1">
    <citation type="submission" date="2018-09" db="EMBL/GenBank/DDBJ databases">
        <authorList>
            <person name="Zhu H."/>
        </authorList>
    </citation>
    <scope>NUCLEOTIDE SEQUENCE [LARGE SCALE GENOMIC DNA]</scope>
    <source>
        <strain evidence="3">K1W22B-1</strain>
    </source>
</reference>
<evidence type="ECO:0000313" key="3">
    <source>
        <dbReference type="Proteomes" id="UP000276542"/>
    </source>
</evidence>
<evidence type="ECO:0000256" key="1">
    <source>
        <dbReference type="SAM" id="Phobius"/>
    </source>
</evidence>
<accession>A0A3A5H952</accession>
<keyword evidence="3" id="KW-1185">Reference proteome</keyword>
<gene>
    <name evidence="2" type="ORF">D4739_12265</name>
</gene>
<sequence length="178" mass="19363">MLIFHIAERSRWQAAKLAGSYAQSTLGQTLEEVGFLHASRADQWEDVRARYYADVRQPLVLLVIDTDLLTAPWSEDPVTADGVETTYPHIHGPLNPSAVVEERPLTSTAPPTQSFFRLFFGEVAYRMIAALVVMVVVVVVHSVLRHETTPAIALLGTVGAAVGIILAAVALKGSFLKS</sequence>
<keyword evidence="1" id="KW-0472">Membrane</keyword>
<comment type="caution">
    <text evidence="2">The sequence shown here is derived from an EMBL/GenBank/DDBJ whole genome shotgun (WGS) entry which is preliminary data.</text>
</comment>
<dbReference type="InterPro" id="IPR009297">
    <property type="entry name" value="DUF952"/>
</dbReference>
<protein>
    <submittedName>
        <fullName evidence="2">DUF952 domain-containing protein</fullName>
    </submittedName>
</protein>
<dbReference type="SUPFAM" id="SSF56399">
    <property type="entry name" value="ADP-ribosylation"/>
    <property type="match status" value="1"/>
</dbReference>
<dbReference type="AlphaFoldDB" id="A0A3A5H952"/>
<proteinExistence type="predicted"/>
<dbReference type="Proteomes" id="UP000276542">
    <property type="component" value="Unassembled WGS sequence"/>
</dbReference>
<organism evidence="2 3">
    <name type="scientific">Nocardioides cavernaquae</name>
    <dbReference type="NCBI Taxonomy" id="2321396"/>
    <lineage>
        <taxon>Bacteria</taxon>
        <taxon>Bacillati</taxon>
        <taxon>Actinomycetota</taxon>
        <taxon>Actinomycetes</taxon>
        <taxon>Propionibacteriales</taxon>
        <taxon>Nocardioidaceae</taxon>
        <taxon>Nocardioides</taxon>
    </lineage>
</organism>
<keyword evidence="1" id="KW-1133">Transmembrane helix</keyword>
<keyword evidence="1" id="KW-0812">Transmembrane</keyword>
<evidence type="ECO:0000313" key="2">
    <source>
        <dbReference type="EMBL" id="RJS46912.1"/>
    </source>
</evidence>
<dbReference type="Pfam" id="PF06108">
    <property type="entry name" value="DUF952"/>
    <property type="match status" value="1"/>
</dbReference>
<dbReference type="OrthoDB" id="5638018at2"/>
<dbReference type="Gene3D" id="3.20.170.20">
    <property type="entry name" value="Protein of unknown function DUF952"/>
    <property type="match status" value="1"/>
</dbReference>
<feature type="transmembrane region" description="Helical" evidence="1">
    <location>
        <begin position="150"/>
        <end position="171"/>
    </location>
</feature>
<name>A0A3A5H952_9ACTN</name>
<dbReference type="EMBL" id="QYRP01000002">
    <property type="protein sequence ID" value="RJS46912.1"/>
    <property type="molecule type" value="Genomic_DNA"/>
</dbReference>